<evidence type="ECO:0000313" key="2">
    <source>
        <dbReference type="Proteomes" id="UP000199705"/>
    </source>
</evidence>
<protein>
    <submittedName>
        <fullName evidence="1">Uncharacterized protein</fullName>
    </submittedName>
</protein>
<reference evidence="2" key="1">
    <citation type="submission" date="2016-10" db="EMBL/GenBank/DDBJ databases">
        <authorList>
            <person name="Varghese N."/>
            <person name="Submissions S."/>
        </authorList>
    </citation>
    <scope>NUCLEOTIDE SEQUENCE [LARGE SCALE GENOMIC DNA]</scope>
    <source>
        <strain evidence="2">Gh-67</strain>
    </source>
</reference>
<gene>
    <name evidence="1" type="ORF">SAMN05192573_116122</name>
</gene>
<dbReference type="Proteomes" id="UP000199705">
    <property type="component" value="Unassembled WGS sequence"/>
</dbReference>
<proteinExistence type="predicted"/>
<name>A0A1G8I4I8_9SPHI</name>
<keyword evidence="2" id="KW-1185">Reference proteome</keyword>
<accession>A0A1G8I4I8</accession>
<organism evidence="1 2">
    <name type="scientific">Mucilaginibacter gossypii</name>
    <dbReference type="NCBI Taxonomy" id="551996"/>
    <lineage>
        <taxon>Bacteria</taxon>
        <taxon>Pseudomonadati</taxon>
        <taxon>Bacteroidota</taxon>
        <taxon>Sphingobacteriia</taxon>
        <taxon>Sphingobacteriales</taxon>
        <taxon>Sphingobacteriaceae</taxon>
        <taxon>Mucilaginibacter</taxon>
    </lineage>
</organism>
<dbReference type="RefSeq" id="WP_091173497.1">
    <property type="nucleotide sequence ID" value="NZ_FNCG01000016.1"/>
</dbReference>
<sequence length="182" mass="20622">MKKIVALILLNIYLLNIGGQLALHQYLVYKSDRFFNEQVGKGLYNVNDLTEVTIPVNLPAIHDWRTFENISGHITFGNATYNYVKMRLTRNALHLMCIPNYKTTRFADSNVLDAKGIKGTPVSPKEHVPFGKMVLKDNVSLSFVQFEFYCPVTPLPENVVQPVQSLVSFHQDIPEQPPKATC</sequence>
<dbReference type="AlphaFoldDB" id="A0A1G8I4I8"/>
<evidence type="ECO:0000313" key="1">
    <source>
        <dbReference type="EMBL" id="SDI13767.1"/>
    </source>
</evidence>
<dbReference type="EMBL" id="FNCG01000016">
    <property type="protein sequence ID" value="SDI13767.1"/>
    <property type="molecule type" value="Genomic_DNA"/>
</dbReference>